<dbReference type="GO" id="GO:0020037">
    <property type="term" value="F:heme binding"/>
    <property type="evidence" value="ECO:0007669"/>
    <property type="project" value="InterPro"/>
</dbReference>
<reference evidence="5 6" key="1">
    <citation type="submission" date="2019-08" db="EMBL/GenBank/DDBJ databases">
        <title>The genome sequence of a newly discovered highly antifungal drug resistant Aspergillus species, Aspergillus tanneri NIH 1004.</title>
        <authorList>
            <person name="Mounaud S."/>
            <person name="Singh I."/>
            <person name="Joardar V."/>
            <person name="Pakala S."/>
            <person name="Pakala S."/>
            <person name="Venepally P."/>
            <person name="Chung J.K."/>
            <person name="Losada L."/>
            <person name="Nierman W.C."/>
        </authorList>
    </citation>
    <scope>NUCLEOTIDE SEQUENCE [LARGE SCALE GENOMIC DNA]</scope>
    <source>
        <strain evidence="5 6">NIH1004</strain>
    </source>
</reference>
<dbReference type="Gene3D" id="1.10.630.10">
    <property type="entry name" value="Cytochrome P450"/>
    <property type="match status" value="1"/>
</dbReference>
<name>A0A5M9N5D6_9EURO</name>
<keyword evidence="3" id="KW-0503">Monooxygenase</keyword>
<dbReference type="GeneID" id="54324541"/>
<dbReference type="PANTHER" id="PTHR24305">
    <property type="entry name" value="CYTOCHROME P450"/>
    <property type="match status" value="1"/>
</dbReference>
<dbReference type="InterPro" id="IPR036396">
    <property type="entry name" value="Cyt_P450_sf"/>
</dbReference>
<organism evidence="5 6">
    <name type="scientific">Aspergillus tanneri</name>
    <dbReference type="NCBI Taxonomy" id="1220188"/>
    <lineage>
        <taxon>Eukaryota</taxon>
        <taxon>Fungi</taxon>
        <taxon>Dikarya</taxon>
        <taxon>Ascomycota</taxon>
        <taxon>Pezizomycotina</taxon>
        <taxon>Eurotiomycetes</taxon>
        <taxon>Eurotiomycetidae</taxon>
        <taxon>Eurotiales</taxon>
        <taxon>Aspergillaceae</taxon>
        <taxon>Aspergillus</taxon>
        <taxon>Aspergillus subgen. Circumdati</taxon>
    </lineage>
</organism>
<dbReference type="InterPro" id="IPR001128">
    <property type="entry name" value="Cyt_P450"/>
</dbReference>
<dbReference type="PANTHER" id="PTHR24305:SF147">
    <property type="entry name" value="P450, PUTATIVE (EUROFUNG)-RELATED"/>
    <property type="match status" value="1"/>
</dbReference>
<evidence type="ECO:0000256" key="3">
    <source>
        <dbReference type="ARBA" id="ARBA00023033"/>
    </source>
</evidence>
<gene>
    <name evidence="5" type="ORF">ATNIH1004_001839</name>
</gene>
<dbReference type="SUPFAM" id="SSF48264">
    <property type="entry name" value="Cytochrome P450"/>
    <property type="match status" value="1"/>
</dbReference>
<dbReference type="GO" id="GO:0016705">
    <property type="term" value="F:oxidoreductase activity, acting on paired donors, with incorporation or reduction of molecular oxygen"/>
    <property type="evidence" value="ECO:0007669"/>
    <property type="project" value="InterPro"/>
</dbReference>
<dbReference type="VEuPathDB" id="FungiDB:EYZ11_003575"/>
<dbReference type="RefSeq" id="XP_033432291.1">
    <property type="nucleotide sequence ID" value="XM_033566534.1"/>
</dbReference>
<evidence type="ECO:0000256" key="2">
    <source>
        <dbReference type="ARBA" id="ARBA00023002"/>
    </source>
</evidence>
<dbReference type="Pfam" id="PF00067">
    <property type="entry name" value="p450"/>
    <property type="match status" value="1"/>
</dbReference>
<dbReference type="OrthoDB" id="3945418at2759"/>
<evidence type="ECO:0000313" key="5">
    <source>
        <dbReference type="EMBL" id="KAA8652930.1"/>
    </source>
</evidence>
<evidence type="ECO:0000256" key="1">
    <source>
        <dbReference type="ARBA" id="ARBA00010617"/>
    </source>
</evidence>
<evidence type="ECO:0008006" key="7">
    <source>
        <dbReference type="Google" id="ProtNLM"/>
    </source>
</evidence>
<keyword evidence="2" id="KW-0560">Oxidoreductase</keyword>
<evidence type="ECO:0000256" key="4">
    <source>
        <dbReference type="SAM" id="MobiDB-lite"/>
    </source>
</evidence>
<accession>A0A5M9N5D6</accession>
<comment type="similarity">
    <text evidence="1">Belongs to the cytochrome P450 family.</text>
</comment>
<evidence type="ECO:0000313" key="6">
    <source>
        <dbReference type="Proteomes" id="UP000324241"/>
    </source>
</evidence>
<dbReference type="InterPro" id="IPR050121">
    <property type="entry name" value="Cytochrome_P450_monoxygenase"/>
</dbReference>
<dbReference type="Proteomes" id="UP000324241">
    <property type="component" value="Unassembled WGS sequence"/>
</dbReference>
<protein>
    <recommendedName>
        <fullName evidence="7">Cytochrome P450-dit2</fullName>
    </recommendedName>
</protein>
<sequence length="220" mass="24738">MPPGLIDMFELFNSPRGVSQDYEGEGMQSSKEKHSEPRRQRIGLQISPRQPEFTTSEKTFLRLEQESALLTPAGTESPAQTLNIIFYHLLANPFILSKLRAELELVSTSLSWTKLEKLPYLSAIIEERNKLSFGVTARAACIQHKPIIYTPTCYVTSPSSMRKSYILPAGTPISIITNAESVFPDPYDFDPDRWLGDEGRKRRKGGRKCGWSSPAQSCIL</sequence>
<feature type="compositionally biased region" description="Basic and acidic residues" evidence="4">
    <location>
        <begin position="30"/>
        <end position="39"/>
    </location>
</feature>
<dbReference type="AlphaFoldDB" id="A0A5M9N5D6"/>
<dbReference type="GO" id="GO:0005506">
    <property type="term" value="F:iron ion binding"/>
    <property type="evidence" value="ECO:0007669"/>
    <property type="project" value="InterPro"/>
</dbReference>
<comment type="caution">
    <text evidence="5">The sequence shown here is derived from an EMBL/GenBank/DDBJ whole genome shotgun (WGS) entry which is preliminary data.</text>
</comment>
<dbReference type="EMBL" id="QUQM01000002">
    <property type="protein sequence ID" value="KAA8652930.1"/>
    <property type="molecule type" value="Genomic_DNA"/>
</dbReference>
<proteinExistence type="inferred from homology"/>
<feature type="region of interest" description="Disordered" evidence="4">
    <location>
        <begin position="16"/>
        <end position="39"/>
    </location>
</feature>
<dbReference type="GO" id="GO:0004497">
    <property type="term" value="F:monooxygenase activity"/>
    <property type="evidence" value="ECO:0007669"/>
    <property type="project" value="UniProtKB-KW"/>
</dbReference>